<protein>
    <submittedName>
        <fullName evidence="1">DUF1963 domain-containing protein</fullName>
    </submittedName>
</protein>
<dbReference type="SUPFAM" id="SSF103032">
    <property type="entry name" value="Hypothetical protein YwqG"/>
    <property type="match status" value="1"/>
</dbReference>
<evidence type="ECO:0000313" key="2">
    <source>
        <dbReference type="Proteomes" id="UP000305760"/>
    </source>
</evidence>
<dbReference type="OrthoDB" id="4929513at2"/>
<dbReference type="InterPro" id="IPR015315">
    <property type="entry name" value="DUF1963"/>
</dbReference>
<dbReference type="InterPro" id="IPR035948">
    <property type="entry name" value="YwqG-like_sf"/>
</dbReference>
<dbReference type="Proteomes" id="UP000305760">
    <property type="component" value="Unassembled WGS sequence"/>
</dbReference>
<evidence type="ECO:0000313" key="1">
    <source>
        <dbReference type="EMBL" id="TNJ34809.1"/>
    </source>
</evidence>
<accession>A0A5C4RV80</accession>
<dbReference type="PANTHER" id="PTHR36436">
    <property type="entry name" value="SLL5081 PROTEIN"/>
    <property type="match status" value="1"/>
</dbReference>
<proteinExistence type="predicted"/>
<name>A0A5C4RV80_9GAMM</name>
<gene>
    <name evidence="1" type="ORF">E1B00_03230</name>
</gene>
<organism evidence="1 2">
    <name type="scientific">Arenimonas terrae</name>
    <dbReference type="NCBI Taxonomy" id="2546226"/>
    <lineage>
        <taxon>Bacteria</taxon>
        <taxon>Pseudomonadati</taxon>
        <taxon>Pseudomonadota</taxon>
        <taxon>Gammaproteobacteria</taxon>
        <taxon>Lysobacterales</taxon>
        <taxon>Lysobacteraceae</taxon>
        <taxon>Arenimonas</taxon>
    </lineage>
</organism>
<dbReference type="PANTHER" id="PTHR36436:SF6">
    <property type="entry name" value="SLL5081 PROTEIN"/>
    <property type="match status" value="1"/>
</dbReference>
<reference evidence="1 2" key="1">
    <citation type="submission" date="2019-03" db="EMBL/GenBank/DDBJ databases">
        <title>Arenimonas daejeonensis sp. nov., isolated from compost.</title>
        <authorList>
            <person name="Jeon C.O."/>
        </authorList>
    </citation>
    <scope>NUCLEOTIDE SEQUENCE [LARGE SCALE GENOMIC DNA]</scope>
    <source>
        <strain evidence="1 2">R29</strain>
    </source>
</reference>
<dbReference type="Pfam" id="PF09234">
    <property type="entry name" value="DUF1963"/>
    <property type="match status" value="1"/>
</dbReference>
<dbReference type="Gene3D" id="2.30.320.10">
    <property type="entry name" value="YwqG-like"/>
    <property type="match status" value="1"/>
</dbReference>
<comment type="caution">
    <text evidence="1">The sequence shown here is derived from an EMBL/GenBank/DDBJ whole genome shotgun (WGS) entry which is preliminary data.</text>
</comment>
<keyword evidence="2" id="KW-1185">Reference proteome</keyword>
<dbReference type="AlphaFoldDB" id="A0A5C4RV80"/>
<dbReference type="EMBL" id="SMDR01000001">
    <property type="protein sequence ID" value="TNJ34809.1"/>
    <property type="molecule type" value="Genomic_DNA"/>
</dbReference>
<sequence>MKSMLWILPIVLALLAGFWLLARAMPHANAKPTTEPVTAAHVDAFLAPHRATFEASRRPVHHLSLEPFADDEPTASKVGGRAWWPQDEPAPTGSKGQPLVLLAQINFAELPPTPGYPDRGLLQFFITANDFYGANFDGQLGEDELTRQRDFRVVYWRDTERPSQRLPLVTGDYLPHRPEQPLRMGFEPGREGLSAVDDRFQAAWPGGLYAAAEAHAARQGLSADDLVSAVHDRFDGSGHKVGGYPHFTQEDPRRDGGFELLLQLDTDDRMMWGDSGVGGFFIRPDDLARADFSRVLYSWDCY</sequence>